<keyword evidence="2" id="KW-0812">Transmembrane</keyword>
<dbReference type="Pfam" id="PF13239">
    <property type="entry name" value="2TM"/>
    <property type="match status" value="1"/>
</dbReference>
<dbReference type="EMBL" id="JAAVTK010000007">
    <property type="protein sequence ID" value="NKI90101.1"/>
    <property type="molecule type" value="Genomic_DNA"/>
</dbReference>
<accession>A0ABX1HM82</accession>
<protein>
    <recommendedName>
        <fullName evidence="3">2TM domain-containing protein</fullName>
    </recommendedName>
</protein>
<feature type="transmembrane region" description="Helical" evidence="2">
    <location>
        <begin position="58"/>
        <end position="79"/>
    </location>
</feature>
<dbReference type="InterPro" id="IPR025698">
    <property type="entry name" value="2TM_dom"/>
</dbReference>
<gene>
    <name evidence="4" type="ORF">HBN54_002700</name>
</gene>
<proteinExistence type="predicted"/>
<evidence type="ECO:0000256" key="2">
    <source>
        <dbReference type="SAM" id="Phobius"/>
    </source>
</evidence>
<comment type="caution">
    <text evidence="4">The sequence shown here is derived from an EMBL/GenBank/DDBJ whole genome shotgun (WGS) entry which is preliminary data.</text>
</comment>
<feature type="transmembrane region" description="Helical" evidence="2">
    <location>
        <begin position="20"/>
        <end position="38"/>
    </location>
</feature>
<feature type="domain" description="2TM" evidence="3">
    <location>
        <begin position="13"/>
        <end position="90"/>
    </location>
</feature>
<dbReference type="Proteomes" id="UP000717634">
    <property type="component" value="Unassembled WGS sequence"/>
</dbReference>
<feature type="region of interest" description="Disordered" evidence="1">
    <location>
        <begin position="91"/>
        <end position="111"/>
    </location>
</feature>
<keyword evidence="2" id="KW-1133">Transmembrane helix</keyword>
<name>A0ABX1HM82_9BACT</name>
<reference evidence="4 5" key="1">
    <citation type="submission" date="2020-03" db="EMBL/GenBank/DDBJ databases">
        <title>Genomic Encyclopedia of Type Strains, Phase IV (KMG-V): Genome sequencing to study the core and pangenomes of soil and plant-associated prokaryotes.</title>
        <authorList>
            <person name="Whitman W."/>
        </authorList>
    </citation>
    <scope>NUCLEOTIDE SEQUENCE [LARGE SCALE GENOMIC DNA]</scope>
    <source>
        <strain evidence="4 5">1B</strain>
    </source>
</reference>
<evidence type="ECO:0000313" key="4">
    <source>
        <dbReference type="EMBL" id="NKI90101.1"/>
    </source>
</evidence>
<evidence type="ECO:0000313" key="5">
    <source>
        <dbReference type="Proteomes" id="UP000717634"/>
    </source>
</evidence>
<evidence type="ECO:0000259" key="3">
    <source>
        <dbReference type="Pfam" id="PF13239"/>
    </source>
</evidence>
<dbReference type="RefSeq" id="WP_168673703.1">
    <property type="nucleotide sequence ID" value="NZ_JAAVTK010000007.1"/>
</dbReference>
<keyword evidence="5" id="KW-1185">Reference proteome</keyword>
<sequence>METLQRDPYLWQKAKARAKFQSSLLSFLFVNAILWVIWAFEPAHHAGRVFHIEIPWPLWVTFFWGLGLIKRGIAAYGGFSYEQRTQREYERLTHEQRTHEQRNIDPLDKYR</sequence>
<keyword evidence="2" id="KW-0472">Membrane</keyword>
<evidence type="ECO:0000256" key="1">
    <source>
        <dbReference type="SAM" id="MobiDB-lite"/>
    </source>
</evidence>
<organism evidence="4 5">
    <name type="scientific">Hymenobacter artigasi</name>
    <dbReference type="NCBI Taxonomy" id="2719616"/>
    <lineage>
        <taxon>Bacteria</taxon>
        <taxon>Pseudomonadati</taxon>
        <taxon>Bacteroidota</taxon>
        <taxon>Cytophagia</taxon>
        <taxon>Cytophagales</taxon>
        <taxon>Hymenobacteraceae</taxon>
        <taxon>Hymenobacter</taxon>
    </lineage>
</organism>